<dbReference type="Gene3D" id="3.40.630.120">
    <property type="match status" value="1"/>
</dbReference>
<evidence type="ECO:0000313" key="3">
    <source>
        <dbReference type="EMBL" id="QAA30474.1"/>
    </source>
</evidence>
<dbReference type="AlphaFoldDB" id="A0A3R5QQP0"/>
<dbReference type="InterPro" id="IPR041273">
    <property type="entry name" value="NAT_N"/>
</dbReference>
<dbReference type="Proteomes" id="UP000286268">
    <property type="component" value="Chromosome"/>
</dbReference>
<dbReference type="RefSeq" id="WP_128210926.1">
    <property type="nucleotide sequence ID" value="NZ_CP025746.1"/>
</dbReference>
<evidence type="ECO:0000259" key="2">
    <source>
        <dbReference type="Pfam" id="PF18164"/>
    </source>
</evidence>
<protein>
    <recommendedName>
        <fullName evidence="5">GNAT-like C-terminal domain-containing protein</fullName>
    </recommendedName>
</protein>
<proteinExistence type="predicted"/>
<keyword evidence="4" id="KW-1185">Reference proteome</keyword>
<feature type="domain" description="N-acyltransferase N-terminal" evidence="1">
    <location>
        <begin position="1"/>
        <end position="125"/>
    </location>
</feature>
<dbReference type="Pfam" id="PF18082">
    <property type="entry name" value="NAT_N"/>
    <property type="match status" value="1"/>
</dbReference>
<dbReference type="OrthoDB" id="1938603at2"/>
<organism evidence="3 4">
    <name type="scientific">Clostridium manihotivorum</name>
    <dbReference type="NCBI Taxonomy" id="2320868"/>
    <lineage>
        <taxon>Bacteria</taxon>
        <taxon>Bacillati</taxon>
        <taxon>Bacillota</taxon>
        <taxon>Clostridia</taxon>
        <taxon>Eubacteriales</taxon>
        <taxon>Clostridiaceae</taxon>
        <taxon>Clostridium</taxon>
    </lineage>
</organism>
<dbReference type="EMBL" id="CP025746">
    <property type="protein sequence ID" value="QAA30474.1"/>
    <property type="molecule type" value="Genomic_DNA"/>
</dbReference>
<gene>
    <name evidence="3" type="ORF">C1I91_01655</name>
</gene>
<evidence type="ECO:0000259" key="1">
    <source>
        <dbReference type="Pfam" id="PF18082"/>
    </source>
</evidence>
<feature type="domain" description="GNAT-like C-terminal" evidence="2">
    <location>
        <begin position="128"/>
        <end position="265"/>
    </location>
</feature>
<sequence length="280" mass="32891">MKIIDICKMLEIQSEVVNKLLECEKNLDFESMEQEIEGMRHPECWEGALERLRLLLGDDEDGMNMLSCQLRCACEVYDKYQELGIPKEIFISTMKFFPRFLQDYKDNHGSYRYVWGWWAVHQLSMVEYRIGELEYEMRMENDSPLINIHIPADADITLTKLRRSYLEAVDFFKRYYPEFMKADMVCSSWLLAPSLKHVLPESSRIMQFQKSFEVQHVEEDSLAFMDWVYGTRDIPLEKLPEDTSLQKKLKPYLLNKGKIEWASGKLILGHGDGAFVPDVG</sequence>
<dbReference type="Pfam" id="PF18164">
    <property type="entry name" value="GNAT_C"/>
    <property type="match status" value="1"/>
</dbReference>
<evidence type="ECO:0008006" key="5">
    <source>
        <dbReference type="Google" id="ProtNLM"/>
    </source>
</evidence>
<name>A0A3R5QQP0_9CLOT</name>
<reference evidence="3 4" key="1">
    <citation type="submission" date="2018-01" db="EMBL/GenBank/DDBJ databases">
        <title>Genome Sequencing and Assembly of Anaerobacter polyendosporus strain CT4.</title>
        <authorList>
            <person name="Tachaapaikoon C."/>
            <person name="Sutheeworapong S."/>
            <person name="Jenjaroenpun P."/>
            <person name="Wongsurawat T."/>
            <person name="Nookeaw I."/>
            <person name="Cheawchanlertfa P."/>
            <person name="Kosugi A."/>
            <person name="Cheevadhanarak S."/>
            <person name="Ratanakhanokchai K."/>
        </authorList>
    </citation>
    <scope>NUCLEOTIDE SEQUENCE [LARGE SCALE GENOMIC DNA]</scope>
    <source>
        <strain evidence="3 4">CT4</strain>
    </source>
</reference>
<accession>A0A3R5QQP0</accession>
<dbReference type="KEGG" id="cmah:C1I91_01655"/>
<evidence type="ECO:0000313" key="4">
    <source>
        <dbReference type="Proteomes" id="UP000286268"/>
    </source>
</evidence>
<dbReference type="InterPro" id="IPR041644">
    <property type="entry name" value="GNAT_C"/>
</dbReference>